<gene>
    <name evidence="8" type="ORF">E4T88_04265</name>
</gene>
<accession>A0A4Y9IU85</accession>
<evidence type="ECO:0000256" key="6">
    <source>
        <dbReference type="SAM" id="Phobius"/>
    </source>
</evidence>
<dbReference type="SUPFAM" id="SSF55031">
    <property type="entry name" value="Bacterial exopeptidase dimerisation domain"/>
    <property type="match status" value="1"/>
</dbReference>
<comment type="similarity">
    <text evidence="1">Belongs to the peptidase M20A family.</text>
</comment>
<keyword evidence="2" id="KW-0645">Protease</keyword>
<keyword evidence="5" id="KW-0862">Zinc</keyword>
<protein>
    <submittedName>
        <fullName evidence="8">M20/M25/M40 family metallo-hydrolase</fullName>
    </submittedName>
</protein>
<feature type="transmembrane region" description="Helical" evidence="6">
    <location>
        <begin position="6"/>
        <end position="23"/>
    </location>
</feature>
<keyword evidence="3" id="KW-0479">Metal-binding</keyword>
<keyword evidence="6" id="KW-1133">Transmembrane helix</keyword>
<dbReference type="InterPro" id="IPR036264">
    <property type="entry name" value="Bact_exopeptidase_dim_dom"/>
</dbReference>
<evidence type="ECO:0000256" key="3">
    <source>
        <dbReference type="ARBA" id="ARBA00022723"/>
    </source>
</evidence>
<reference evidence="8 9" key="1">
    <citation type="submission" date="2019-03" db="EMBL/GenBank/DDBJ databases">
        <title>Diversity of the mouse oral microbiome.</title>
        <authorList>
            <person name="Joseph S."/>
            <person name="Aduse-Opoku J."/>
            <person name="Curtis M."/>
            <person name="Wade W."/>
            <person name="Hashim A."/>
        </authorList>
    </citation>
    <scope>NUCLEOTIDE SEQUENCE [LARGE SCALE GENOMIC DNA]</scope>
    <source>
        <strain evidence="8 9">P11</strain>
    </source>
</reference>
<name>A0A4Y9IU85_9BACT</name>
<organism evidence="8 9">
    <name type="scientific">Dysgonomonas mossii</name>
    <dbReference type="NCBI Taxonomy" id="163665"/>
    <lineage>
        <taxon>Bacteria</taxon>
        <taxon>Pseudomonadati</taxon>
        <taxon>Bacteroidota</taxon>
        <taxon>Bacteroidia</taxon>
        <taxon>Bacteroidales</taxon>
        <taxon>Dysgonomonadaceae</taxon>
        <taxon>Dysgonomonas</taxon>
    </lineage>
</organism>
<dbReference type="Gene3D" id="1.10.150.900">
    <property type="match status" value="1"/>
</dbReference>
<dbReference type="PANTHER" id="PTHR45962:SF1">
    <property type="entry name" value="N-FATTY-ACYL-AMINO ACID SYNTHASE_HYDROLASE PM20D1"/>
    <property type="match status" value="1"/>
</dbReference>
<dbReference type="PROSITE" id="PS00758">
    <property type="entry name" value="ARGE_DAPE_CPG2_1"/>
    <property type="match status" value="1"/>
</dbReference>
<dbReference type="GO" id="GO:0046872">
    <property type="term" value="F:metal ion binding"/>
    <property type="evidence" value="ECO:0007669"/>
    <property type="project" value="UniProtKB-KW"/>
</dbReference>
<dbReference type="Proteomes" id="UP000298285">
    <property type="component" value="Unassembled WGS sequence"/>
</dbReference>
<sequence>MEAKKIIIFLLVIIAILSLVFIIRTITYKFGNTANGSSNKEAVNTKPSEKAIRRFAGGIRIPTISNETYNQTNFKPFDEFKEYLAQVYPEVYRVMETDTINTYGLVFHWKGKNSSLKPILFLSHYDVVPVIGYDLAMMDTSDTVLQINDNPIPPIQSISDKWDYPPFSGAVANGRIYGRGTLDMKVMLFSLMEGADNLIAEGFQPERDIWFAFGHDEEVSGRQGALKIADYFKQKGLRFDAVYDEGGIIASPGSAMEMIQKPMALVGIGEKGFLTLQLTVKGIGGHSSMPPAKSSLIYAAEIIEKLNENQFPARIISPIASFFDNIGNEMNFFARMAIANQWILKPLLLKTMEKTPASNALVRTTTAVTMAKGSDAPNVLSSESVVTVNFRILPRDSVADVIEHVKKICDGYDVNIEVISQREPSGISPIDVRGFEVIKEKIAQIYPEAIVTSYITIGGTDAYKYQIVSDHIYRLLPLELNQYEQRTIHNENEYISLENFGKVQWYFKEIMRTY</sequence>
<feature type="domain" description="Peptidase M20 dimerisation" evidence="7">
    <location>
        <begin position="268"/>
        <end position="410"/>
    </location>
</feature>
<evidence type="ECO:0000256" key="1">
    <source>
        <dbReference type="ARBA" id="ARBA00006247"/>
    </source>
</evidence>
<evidence type="ECO:0000256" key="5">
    <source>
        <dbReference type="ARBA" id="ARBA00022833"/>
    </source>
</evidence>
<keyword evidence="6" id="KW-0472">Membrane</keyword>
<keyword evidence="6" id="KW-0812">Transmembrane</keyword>
<evidence type="ECO:0000256" key="2">
    <source>
        <dbReference type="ARBA" id="ARBA00022670"/>
    </source>
</evidence>
<dbReference type="PANTHER" id="PTHR45962">
    <property type="entry name" value="N-FATTY-ACYL-AMINO ACID SYNTHASE/HYDROLASE PM20D1"/>
    <property type="match status" value="1"/>
</dbReference>
<dbReference type="Gene3D" id="3.30.70.360">
    <property type="match status" value="1"/>
</dbReference>
<comment type="caution">
    <text evidence="8">The sequence shown here is derived from an EMBL/GenBank/DDBJ whole genome shotgun (WGS) entry which is preliminary data.</text>
</comment>
<evidence type="ECO:0000313" key="9">
    <source>
        <dbReference type="Proteomes" id="UP000298285"/>
    </source>
</evidence>
<evidence type="ECO:0000313" key="8">
    <source>
        <dbReference type="EMBL" id="TFU91205.1"/>
    </source>
</evidence>
<evidence type="ECO:0000259" key="7">
    <source>
        <dbReference type="Pfam" id="PF07687"/>
    </source>
</evidence>
<dbReference type="Pfam" id="PF01546">
    <property type="entry name" value="Peptidase_M20"/>
    <property type="match status" value="1"/>
</dbReference>
<dbReference type="InterPro" id="IPR011650">
    <property type="entry name" value="Peptidase_M20_dimer"/>
</dbReference>
<dbReference type="OrthoDB" id="9792335at2"/>
<dbReference type="AlphaFoldDB" id="A0A4Y9IU85"/>
<dbReference type="EMBL" id="SPPK01000001">
    <property type="protein sequence ID" value="TFU91205.1"/>
    <property type="molecule type" value="Genomic_DNA"/>
</dbReference>
<proteinExistence type="inferred from homology"/>
<dbReference type="GO" id="GO:0008233">
    <property type="term" value="F:peptidase activity"/>
    <property type="evidence" value="ECO:0007669"/>
    <property type="project" value="UniProtKB-KW"/>
</dbReference>
<dbReference type="InterPro" id="IPR047177">
    <property type="entry name" value="Pept_M20A"/>
</dbReference>
<dbReference type="RefSeq" id="WP_135104220.1">
    <property type="nucleotide sequence ID" value="NZ_JADGKW010000001.1"/>
</dbReference>
<dbReference type="InterPro" id="IPR002933">
    <property type="entry name" value="Peptidase_M20"/>
</dbReference>
<keyword evidence="4 8" id="KW-0378">Hydrolase</keyword>
<dbReference type="SUPFAM" id="SSF53187">
    <property type="entry name" value="Zn-dependent exopeptidases"/>
    <property type="match status" value="1"/>
</dbReference>
<dbReference type="Gene3D" id="3.40.630.10">
    <property type="entry name" value="Zn peptidases"/>
    <property type="match status" value="1"/>
</dbReference>
<dbReference type="Pfam" id="PF07687">
    <property type="entry name" value="M20_dimer"/>
    <property type="match status" value="1"/>
</dbReference>
<evidence type="ECO:0000256" key="4">
    <source>
        <dbReference type="ARBA" id="ARBA00022801"/>
    </source>
</evidence>
<dbReference type="InterPro" id="IPR001261">
    <property type="entry name" value="ArgE/DapE_CS"/>
</dbReference>
<dbReference type="GO" id="GO:0006508">
    <property type="term" value="P:proteolysis"/>
    <property type="evidence" value="ECO:0007669"/>
    <property type="project" value="UniProtKB-KW"/>
</dbReference>